<keyword evidence="6 7" id="KW-0472">Membrane</keyword>
<keyword evidence="9" id="KW-1185">Reference proteome</keyword>
<evidence type="ECO:0000256" key="5">
    <source>
        <dbReference type="ARBA" id="ARBA00022989"/>
    </source>
</evidence>
<proteinExistence type="inferred from homology"/>
<dbReference type="InterPro" id="IPR018383">
    <property type="entry name" value="UPF0324_pro"/>
</dbReference>
<dbReference type="InterPro" id="IPR004630">
    <property type="entry name" value="UPF0324_YeiH-like"/>
</dbReference>
<dbReference type="NCBIfam" id="TIGR00698">
    <property type="entry name" value="YeiH family putative sulfate export transporter"/>
    <property type="match status" value="1"/>
</dbReference>
<feature type="transmembrane region" description="Helical" evidence="7">
    <location>
        <begin position="322"/>
        <end position="346"/>
    </location>
</feature>
<dbReference type="GO" id="GO:0005886">
    <property type="term" value="C:plasma membrane"/>
    <property type="evidence" value="ECO:0007669"/>
    <property type="project" value="UniProtKB-SubCell"/>
</dbReference>
<feature type="transmembrane region" description="Helical" evidence="7">
    <location>
        <begin position="235"/>
        <end position="252"/>
    </location>
</feature>
<protein>
    <submittedName>
        <fullName evidence="8">Conserved hypothetical integral membrane protein</fullName>
    </submittedName>
</protein>
<evidence type="ECO:0000313" key="8">
    <source>
        <dbReference type="EMBL" id="SKC72675.1"/>
    </source>
</evidence>
<feature type="transmembrane region" description="Helical" evidence="7">
    <location>
        <begin position="289"/>
        <end position="310"/>
    </location>
</feature>
<dbReference type="EMBL" id="FUZV01000002">
    <property type="protein sequence ID" value="SKC72675.1"/>
    <property type="molecule type" value="Genomic_DNA"/>
</dbReference>
<evidence type="ECO:0000256" key="3">
    <source>
        <dbReference type="ARBA" id="ARBA00022475"/>
    </source>
</evidence>
<feature type="transmembrane region" description="Helical" evidence="7">
    <location>
        <begin position="102"/>
        <end position="124"/>
    </location>
</feature>
<reference evidence="8 9" key="1">
    <citation type="submission" date="2017-02" db="EMBL/GenBank/DDBJ databases">
        <authorList>
            <person name="Peterson S.W."/>
        </authorList>
    </citation>
    <scope>NUCLEOTIDE SEQUENCE [LARGE SCALE GENOMIC DNA]</scope>
    <source>
        <strain evidence="8 9">P15</strain>
    </source>
</reference>
<comment type="similarity">
    <text evidence="2">Belongs to the UPF0324 family.</text>
</comment>
<dbReference type="OrthoDB" id="9805703at2"/>
<evidence type="ECO:0000313" key="9">
    <source>
        <dbReference type="Proteomes" id="UP000190341"/>
    </source>
</evidence>
<dbReference type="PANTHER" id="PTHR30106">
    <property type="entry name" value="INNER MEMBRANE PROTEIN YEIH-RELATED"/>
    <property type="match status" value="1"/>
</dbReference>
<feature type="transmembrane region" description="Helical" evidence="7">
    <location>
        <begin position="21"/>
        <end position="38"/>
    </location>
</feature>
<dbReference type="RefSeq" id="WP_079724553.1">
    <property type="nucleotide sequence ID" value="NZ_BMCL01000001.1"/>
</dbReference>
<dbReference type="Proteomes" id="UP000190341">
    <property type="component" value="Unassembled WGS sequence"/>
</dbReference>
<comment type="subcellular location">
    <subcellularLocation>
        <location evidence="1">Cell membrane</location>
        <topology evidence="1">Multi-pass membrane protein</topology>
    </subcellularLocation>
</comment>
<keyword evidence="5 7" id="KW-1133">Transmembrane helix</keyword>
<evidence type="ECO:0000256" key="6">
    <source>
        <dbReference type="ARBA" id="ARBA00023136"/>
    </source>
</evidence>
<evidence type="ECO:0000256" key="4">
    <source>
        <dbReference type="ARBA" id="ARBA00022692"/>
    </source>
</evidence>
<dbReference type="Pfam" id="PF03601">
    <property type="entry name" value="Cons_hypoth698"/>
    <property type="match status" value="1"/>
</dbReference>
<feature type="transmembrane region" description="Helical" evidence="7">
    <location>
        <begin position="44"/>
        <end position="64"/>
    </location>
</feature>
<dbReference type="AlphaFoldDB" id="A0A1T5LAF9"/>
<evidence type="ECO:0000256" key="1">
    <source>
        <dbReference type="ARBA" id="ARBA00004651"/>
    </source>
</evidence>
<feature type="transmembrane region" description="Helical" evidence="7">
    <location>
        <begin position="264"/>
        <end position="283"/>
    </location>
</feature>
<name>A0A1T5LAF9_9GAMM</name>
<dbReference type="PANTHER" id="PTHR30106:SF2">
    <property type="entry name" value="UPF0324 INNER MEMBRANE PROTEIN YEIH"/>
    <property type="match status" value="1"/>
</dbReference>
<evidence type="ECO:0000256" key="2">
    <source>
        <dbReference type="ARBA" id="ARBA00007977"/>
    </source>
</evidence>
<sequence>MSSQSLPGLSIPPHAPGRWPGLLLAVALAGIGLWLASLPSVQGWGISALTAAILLGIVAGNTVFPRIAGQAAPGVDFAKSTLLRLGIVLYGFRVTFQDIVQVGTAGLVIDAIIVASVFLLAVWLGTRVFKLDRETSMLIGAGSAICGAAAVMATEPVVKAQAHKVSVAVATVVVFGTLGMFLYPALYPHLVASLGISEHAYGVYAGSTIHEVAQVVVAGKSISEAAASVAVIEKMIRVMLLAPFLLILSARLGGTQAGEGKPKLMIPWFAVLFIAVSLFNSLHLLPASWVAAIVQLDTVILATAMAALGLRTHAGAIRQAGLKPLLLALCLFAFLILGGGAINLLVTHLLG</sequence>
<accession>A0A1T5LAF9</accession>
<feature type="transmembrane region" description="Helical" evidence="7">
    <location>
        <begin position="136"/>
        <end position="153"/>
    </location>
</feature>
<evidence type="ECO:0000256" key="7">
    <source>
        <dbReference type="SAM" id="Phobius"/>
    </source>
</evidence>
<organism evidence="8 9">
    <name type="scientific">Pseudoxanthomonas indica</name>
    <dbReference type="NCBI Taxonomy" id="428993"/>
    <lineage>
        <taxon>Bacteria</taxon>
        <taxon>Pseudomonadati</taxon>
        <taxon>Pseudomonadota</taxon>
        <taxon>Gammaproteobacteria</taxon>
        <taxon>Lysobacterales</taxon>
        <taxon>Lysobacteraceae</taxon>
        <taxon>Pseudoxanthomonas</taxon>
    </lineage>
</organism>
<keyword evidence="4 7" id="KW-0812">Transmembrane</keyword>
<dbReference type="STRING" id="428993.SAMN06296058_2168"/>
<feature type="transmembrane region" description="Helical" evidence="7">
    <location>
        <begin position="165"/>
        <end position="186"/>
    </location>
</feature>
<keyword evidence="3" id="KW-1003">Cell membrane</keyword>
<gene>
    <name evidence="8" type="ORF">SAMN06296058_2168</name>
</gene>